<name>A0AAN8EKK3_9EURO</name>
<evidence type="ECO:0000313" key="2">
    <source>
        <dbReference type="EMBL" id="KAK5957483.1"/>
    </source>
</evidence>
<evidence type="ECO:0000256" key="1">
    <source>
        <dbReference type="SAM" id="SignalP"/>
    </source>
</evidence>
<gene>
    <name evidence="2" type="ORF">OHC33_001858</name>
</gene>
<dbReference type="EMBL" id="JAKLMC020000003">
    <property type="protein sequence ID" value="KAK5957483.1"/>
    <property type="molecule type" value="Genomic_DNA"/>
</dbReference>
<organism evidence="2 3">
    <name type="scientific">Knufia fluminis</name>
    <dbReference type="NCBI Taxonomy" id="191047"/>
    <lineage>
        <taxon>Eukaryota</taxon>
        <taxon>Fungi</taxon>
        <taxon>Dikarya</taxon>
        <taxon>Ascomycota</taxon>
        <taxon>Pezizomycotina</taxon>
        <taxon>Eurotiomycetes</taxon>
        <taxon>Chaetothyriomycetidae</taxon>
        <taxon>Chaetothyriales</taxon>
        <taxon>Trichomeriaceae</taxon>
        <taxon>Knufia</taxon>
    </lineage>
</organism>
<dbReference type="AlphaFoldDB" id="A0AAN8EKK3"/>
<proteinExistence type="predicted"/>
<comment type="caution">
    <text evidence="2">The sequence shown here is derived from an EMBL/GenBank/DDBJ whole genome shotgun (WGS) entry which is preliminary data.</text>
</comment>
<accession>A0AAN8EKK3</accession>
<evidence type="ECO:0000313" key="3">
    <source>
        <dbReference type="Proteomes" id="UP001316803"/>
    </source>
</evidence>
<keyword evidence="1" id="KW-0732">Signal</keyword>
<protein>
    <submittedName>
        <fullName evidence="2">Uncharacterized protein</fullName>
    </submittedName>
</protein>
<dbReference type="Proteomes" id="UP001316803">
    <property type="component" value="Unassembled WGS sequence"/>
</dbReference>
<feature type="signal peptide" evidence="1">
    <location>
        <begin position="1"/>
        <end position="16"/>
    </location>
</feature>
<feature type="chain" id="PRO_5042869947" evidence="1">
    <location>
        <begin position="17"/>
        <end position="428"/>
    </location>
</feature>
<keyword evidence="3" id="KW-1185">Reference proteome</keyword>
<sequence>MIFTLVIPFLLGFVACQTNTPQCAAPSIMLTPTHTMQFTPSLPAQIAPTSTVYGAVLTKYLNVVDCDYVMVENIDSNPAQTGQFTAKTTVPLLTVYRVGCIPVTSAVSRRDYREYGMPEIISPQTALPDSPQHEPQDLEKRTSFEGHALNQVLSIAERLSSAIDPNNENITVREFRLLEETNTALFALNIVNSGLPLDEMCEYLRDAGIANHLDEDLIDAQQAANIICFASIYGLYFNMTNNELLSDLAALEYAIQLHSYGSQTLQDLCKTLDYSAASFLGIDTAEIQNTICNGTEGVTHSTASTIASVTAPSTTGNSPPTATPSYPTSVFTSASGTAASSGAHSSSIIFGSDGPAFSSATSAAGTVGPWFNTTSIPVTATTETADVLTVTASAGDASAETSTGEPNMFYSPPRLRRAGLRRHDRAIF</sequence>
<reference evidence="2 3" key="1">
    <citation type="submission" date="2022-12" db="EMBL/GenBank/DDBJ databases">
        <title>Genomic features and morphological characterization of a novel Knufia sp. strain isolated from spacecraft assembly facility.</title>
        <authorList>
            <person name="Teixeira M."/>
            <person name="Chander A.M."/>
            <person name="Stajich J.E."/>
            <person name="Venkateswaran K."/>
        </authorList>
    </citation>
    <scope>NUCLEOTIDE SEQUENCE [LARGE SCALE GENOMIC DNA]</scope>
    <source>
        <strain evidence="2 3">FJI-L2-BK-P2</strain>
    </source>
</reference>